<keyword evidence="2 6" id="KW-0853">WD repeat</keyword>
<dbReference type="Gene3D" id="2.130.10.10">
    <property type="entry name" value="YVTN repeat-like/Quinoprotein amine dehydrogenase"/>
    <property type="match status" value="1"/>
</dbReference>
<dbReference type="InterPro" id="IPR001680">
    <property type="entry name" value="WD40_rpt"/>
</dbReference>
<dbReference type="InterPro" id="IPR036322">
    <property type="entry name" value="WD40_repeat_dom_sf"/>
</dbReference>
<evidence type="ECO:0000256" key="3">
    <source>
        <dbReference type="ARBA" id="ARBA00022694"/>
    </source>
</evidence>
<keyword evidence="4 6" id="KW-0677">Repeat</keyword>
<comment type="function">
    <text evidence="6">Required for the formation of N(7)-methylguanine at position 46 (m7G46) in tRNA. In the complex, it is required to stabilize and induce conformational changes of the catalytic subunit.</text>
</comment>
<feature type="repeat" description="WD" evidence="7">
    <location>
        <begin position="233"/>
        <end position="275"/>
    </location>
</feature>
<dbReference type="SUPFAM" id="SSF50978">
    <property type="entry name" value="WD40 repeat-like"/>
    <property type="match status" value="1"/>
</dbReference>
<comment type="caution">
    <text evidence="8">The sequence shown here is derived from an EMBL/GenBank/DDBJ whole genome shotgun (WGS) entry which is preliminary data.</text>
</comment>
<dbReference type="SMART" id="SM00320">
    <property type="entry name" value="WD40"/>
    <property type="match status" value="3"/>
</dbReference>
<comment type="similarity">
    <text evidence="6">Belongs to the WD repeat TRM82 family.</text>
</comment>
<dbReference type="HAMAP" id="MF_03056">
    <property type="entry name" value="TRM82"/>
    <property type="match status" value="1"/>
</dbReference>
<dbReference type="Pfam" id="PF00400">
    <property type="entry name" value="WD40"/>
    <property type="match status" value="1"/>
</dbReference>
<evidence type="ECO:0000313" key="9">
    <source>
        <dbReference type="Proteomes" id="UP000245609"/>
    </source>
</evidence>
<name>A0A2T9ZAA7_9FUNG</name>
<evidence type="ECO:0000313" key="8">
    <source>
        <dbReference type="EMBL" id="PVV01526.1"/>
    </source>
</evidence>
<dbReference type="InterPro" id="IPR028884">
    <property type="entry name" value="Trm82"/>
</dbReference>
<evidence type="ECO:0000256" key="6">
    <source>
        <dbReference type="HAMAP-Rule" id="MF_03056"/>
    </source>
</evidence>
<dbReference type="OrthoDB" id="339900at2759"/>
<gene>
    <name evidence="8" type="ORF">BB560_004053</name>
</gene>
<dbReference type="EMBL" id="MBFS01001007">
    <property type="protein sequence ID" value="PVV01526.1"/>
    <property type="molecule type" value="Genomic_DNA"/>
</dbReference>
<dbReference type="PANTHER" id="PTHR16288">
    <property type="entry name" value="WD40 REPEAT PROTEIN 4"/>
    <property type="match status" value="1"/>
</dbReference>
<evidence type="ECO:0000256" key="7">
    <source>
        <dbReference type="PROSITE-ProRule" id="PRU00221"/>
    </source>
</evidence>
<sequence>MPNLQISNIIPVSESLVIFVFGSDFSVFSIPESRVISSTKKNDESLEQYKNIKAPDWDALKSSKEKKSGKHPKGSDSEDFTIRAATVCPNKKYFAFVTENKRLAVYDINAKKERNAKENININNSNSNNTYFTITLNSELSKKGNALCFDNTSEYIVVGDKFGDGVRYKLVPNNEDFQPETIFGHVSILTSVLIQPKPDNTSSNQSSFIVSADRDEKIRVSHYPNSYNIVSFCLGHEEFVSTLKIPTFNRDILFSGSGDGTLRVWNIGNGSCLQVVNIKQQLSILGYKEQEIGVLDICCSNSDSNQPERYPIVVVAIENINRILVFKYNKTGNNSLEFITSYKFGHIDEVPISTAFDFSNKLWISFACNSKYAPQSLMAVLEFNYETLSFDLSSNIESMALDKISTTTVEKFAEPTSMFEWGRKSYARGSSSNDL</sequence>
<dbReference type="GO" id="GO:0005829">
    <property type="term" value="C:cytosol"/>
    <property type="evidence" value="ECO:0007669"/>
    <property type="project" value="TreeGrafter"/>
</dbReference>
<keyword evidence="5 6" id="KW-0539">Nucleus</keyword>
<evidence type="ECO:0000256" key="2">
    <source>
        <dbReference type="ARBA" id="ARBA00022574"/>
    </source>
</evidence>
<dbReference type="AlphaFoldDB" id="A0A2T9ZAA7"/>
<dbReference type="STRING" id="133381.A0A2T9ZAA7"/>
<keyword evidence="3 6" id="KW-0819">tRNA processing</keyword>
<dbReference type="InterPro" id="IPR015943">
    <property type="entry name" value="WD40/YVTN_repeat-like_dom_sf"/>
</dbReference>
<protein>
    <submittedName>
        <fullName evidence="8">Uncharacterized protein</fullName>
    </submittedName>
</protein>
<dbReference type="PANTHER" id="PTHR16288:SF0">
    <property type="entry name" value="TRNA (GUANINE-N(7)-)-METHYLTRANSFERASE NON-CATALYTIC SUBUNIT WDR4"/>
    <property type="match status" value="1"/>
</dbReference>
<organism evidence="8 9">
    <name type="scientific">Smittium megazygosporum</name>
    <dbReference type="NCBI Taxonomy" id="133381"/>
    <lineage>
        <taxon>Eukaryota</taxon>
        <taxon>Fungi</taxon>
        <taxon>Fungi incertae sedis</taxon>
        <taxon>Zoopagomycota</taxon>
        <taxon>Kickxellomycotina</taxon>
        <taxon>Harpellomycetes</taxon>
        <taxon>Harpellales</taxon>
        <taxon>Legeriomycetaceae</taxon>
        <taxon>Smittium</taxon>
    </lineage>
</organism>
<dbReference type="Proteomes" id="UP000245609">
    <property type="component" value="Unassembled WGS sequence"/>
</dbReference>
<dbReference type="GO" id="GO:0106004">
    <property type="term" value="P:tRNA (guanine-N7)-methylation"/>
    <property type="evidence" value="ECO:0007669"/>
    <property type="project" value="UniProtKB-UniRule"/>
</dbReference>
<evidence type="ECO:0000256" key="4">
    <source>
        <dbReference type="ARBA" id="ARBA00022737"/>
    </source>
</evidence>
<proteinExistence type="inferred from homology"/>
<dbReference type="GO" id="GO:0043527">
    <property type="term" value="C:tRNA methyltransferase complex"/>
    <property type="evidence" value="ECO:0007669"/>
    <property type="project" value="TreeGrafter"/>
</dbReference>
<comment type="subcellular location">
    <subcellularLocation>
        <location evidence="1 6">Nucleus</location>
    </subcellularLocation>
</comment>
<evidence type="ECO:0000256" key="1">
    <source>
        <dbReference type="ARBA" id="ARBA00004123"/>
    </source>
</evidence>
<reference evidence="8 9" key="1">
    <citation type="journal article" date="2018" name="MBio">
        <title>Comparative Genomics Reveals the Core Gene Toolbox for the Fungus-Insect Symbiosis.</title>
        <authorList>
            <person name="Wang Y."/>
            <person name="Stata M."/>
            <person name="Wang W."/>
            <person name="Stajich J.E."/>
            <person name="White M.M."/>
            <person name="Moncalvo J.M."/>
        </authorList>
    </citation>
    <scope>NUCLEOTIDE SEQUENCE [LARGE SCALE GENOMIC DNA]</scope>
    <source>
        <strain evidence="8 9">SC-DP-2</strain>
    </source>
</reference>
<accession>A0A2T9ZAA7</accession>
<comment type="pathway">
    <text evidence="6">tRNA modification; N(7)-methylguanine-tRNA biosynthesis.</text>
</comment>
<dbReference type="UniPathway" id="UPA00989"/>
<dbReference type="PROSITE" id="PS00678">
    <property type="entry name" value="WD_REPEATS_1"/>
    <property type="match status" value="1"/>
</dbReference>
<dbReference type="GO" id="GO:0005634">
    <property type="term" value="C:nucleus"/>
    <property type="evidence" value="ECO:0007669"/>
    <property type="project" value="UniProtKB-SubCell"/>
</dbReference>
<dbReference type="InterPro" id="IPR019775">
    <property type="entry name" value="WD40_repeat_CS"/>
</dbReference>
<keyword evidence="9" id="KW-1185">Reference proteome</keyword>
<dbReference type="PROSITE" id="PS50082">
    <property type="entry name" value="WD_REPEATS_2"/>
    <property type="match status" value="1"/>
</dbReference>
<evidence type="ECO:0000256" key="5">
    <source>
        <dbReference type="ARBA" id="ARBA00023242"/>
    </source>
</evidence>